<evidence type="ECO:0000313" key="1">
    <source>
        <dbReference type="EMBL" id="KAK7464610.1"/>
    </source>
</evidence>
<name>A0ABD0J8C5_9CAEN</name>
<keyword evidence="2" id="KW-1185">Reference proteome</keyword>
<proteinExistence type="predicted"/>
<comment type="caution">
    <text evidence="1">The sequence shown here is derived from an EMBL/GenBank/DDBJ whole genome shotgun (WGS) entry which is preliminary data.</text>
</comment>
<sequence length="96" mass="10436">MSAQKQAGGSVSALSRLARHSPIGLSACSVSEGDRGRDRDAATLHYLLHVLGRHRHDCDVTLTLPLTTDPLHFLSRAFPVITRGIHDTIKLAFPKV</sequence>
<dbReference type="EMBL" id="JACVVK020000583">
    <property type="protein sequence ID" value="KAK7464610.1"/>
    <property type="molecule type" value="Genomic_DNA"/>
</dbReference>
<accession>A0ABD0J8C5</accession>
<organism evidence="1 2">
    <name type="scientific">Batillaria attramentaria</name>
    <dbReference type="NCBI Taxonomy" id="370345"/>
    <lineage>
        <taxon>Eukaryota</taxon>
        <taxon>Metazoa</taxon>
        <taxon>Spiralia</taxon>
        <taxon>Lophotrochozoa</taxon>
        <taxon>Mollusca</taxon>
        <taxon>Gastropoda</taxon>
        <taxon>Caenogastropoda</taxon>
        <taxon>Sorbeoconcha</taxon>
        <taxon>Cerithioidea</taxon>
        <taxon>Batillariidae</taxon>
        <taxon>Batillaria</taxon>
    </lineage>
</organism>
<dbReference type="AlphaFoldDB" id="A0ABD0J8C5"/>
<evidence type="ECO:0000313" key="2">
    <source>
        <dbReference type="Proteomes" id="UP001519460"/>
    </source>
</evidence>
<dbReference type="Proteomes" id="UP001519460">
    <property type="component" value="Unassembled WGS sequence"/>
</dbReference>
<gene>
    <name evidence="1" type="ORF">BaRGS_00037849</name>
</gene>
<protein>
    <submittedName>
        <fullName evidence="1">Uncharacterized protein</fullName>
    </submittedName>
</protein>
<reference evidence="1 2" key="1">
    <citation type="journal article" date="2023" name="Sci. Data">
        <title>Genome assembly of the Korean intertidal mud-creeper Batillaria attramentaria.</title>
        <authorList>
            <person name="Patra A.K."/>
            <person name="Ho P.T."/>
            <person name="Jun S."/>
            <person name="Lee S.J."/>
            <person name="Kim Y."/>
            <person name="Won Y.J."/>
        </authorList>
    </citation>
    <scope>NUCLEOTIDE SEQUENCE [LARGE SCALE GENOMIC DNA]</scope>
    <source>
        <strain evidence="1">Wonlab-2016</strain>
    </source>
</reference>